<dbReference type="Pfam" id="PF13365">
    <property type="entry name" value="Trypsin_2"/>
    <property type="match status" value="1"/>
</dbReference>
<sequence length="228" mass="26395">MKERIETYTLPILKEIENEDGQDQAQYEGSGVLYTHEGQSYILTAYHVLEEFGTEWGFHIPSGEEMININGNLTYNKNLDIAIFKIDESDVCKFKNYKFITRNMIAFPNLKEIEEVFLLGYPSSRSHFVPKSSEVKYTLLYGKAKLNNTMKYDARRINQIKIFIRYPEDWSDSNIPHPSGMSGSGVWLTDNNRLKLIGINNYFDGTSTIEAMKIQVYMKVLEDITNKN</sequence>
<gene>
    <name evidence="1" type="ORF">MUG09_10925</name>
</gene>
<keyword evidence="1" id="KW-0378">Hydrolase</keyword>
<evidence type="ECO:0000313" key="2">
    <source>
        <dbReference type="Proteomes" id="UP000829708"/>
    </source>
</evidence>
<evidence type="ECO:0000313" key="1">
    <source>
        <dbReference type="EMBL" id="UOM50067.1"/>
    </source>
</evidence>
<dbReference type="InterPro" id="IPR009003">
    <property type="entry name" value="Peptidase_S1_PA"/>
</dbReference>
<accession>A0ABY4DAS3</accession>
<dbReference type="RefSeq" id="WP_244771461.1">
    <property type="nucleotide sequence ID" value="NZ_CP094929.1"/>
</dbReference>
<name>A0ABY4DAS3_9SPIR</name>
<dbReference type="Proteomes" id="UP000829708">
    <property type="component" value="Chromosome"/>
</dbReference>
<dbReference type="EMBL" id="CP094929">
    <property type="protein sequence ID" value="UOM50067.1"/>
    <property type="molecule type" value="Genomic_DNA"/>
</dbReference>
<protein>
    <submittedName>
        <fullName evidence="1">Serine protease</fullName>
    </submittedName>
</protein>
<dbReference type="GO" id="GO:0008233">
    <property type="term" value="F:peptidase activity"/>
    <property type="evidence" value="ECO:0007669"/>
    <property type="project" value="UniProtKB-KW"/>
</dbReference>
<keyword evidence="2" id="KW-1185">Reference proteome</keyword>
<dbReference type="Gene3D" id="2.40.10.120">
    <property type="match status" value="1"/>
</dbReference>
<keyword evidence="1" id="KW-0645">Protease</keyword>
<proteinExistence type="predicted"/>
<dbReference type="SUPFAM" id="SSF50494">
    <property type="entry name" value="Trypsin-like serine proteases"/>
    <property type="match status" value="1"/>
</dbReference>
<dbReference type="GO" id="GO:0006508">
    <property type="term" value="P:proteolysis"/>
    <property type="evidence" value="ECO:0007669"/>
    <property type="project" value="UniProtKB-KW"/>
</dbReference>
<reference evidence="2" key="1">
    <citation type="journal article" date="2024" name="J Bioinform Genom">
        <title>Complete genome sequence of the type strain bacterium Sphaerochaeta associata GLS2t (VKM B-2742)t.</title>
        <authorList>
            <person name="Troshina O.Y."/>
            <person name="Tepeeva A.N."/>
            <person name="Arzamasceva V.O."/>
            <person name="Whitman W.B."/>
            <person name="Varghese N."/>
            <person name="Shapiro N."/>
            <person name="Woyke T."/>
            <person name="Kripides N.C."/>
            <person name="Vasilenko O.V."/>
        </authorList>
    </citation>
    <scope>NUCLEOTIDE SEQUENCE [LARGE SCALE GENOMIC DNA]</scope>
    <source>
        <strain evidence="2">GLS2T</strain>
    </source>
</reference>
<organism evidence="1 2">
    <name type="scientific">Sphaerochaeta associata</name>
    <dbReference type="NCBI Taxonomy" id="1129264"/>
    <lineage>
        <taxon>Bacteria</taxon>
        <taxon>Pseudomonadati</taxon>
        <taxon>Spirochaetota</taxon>
        <taxon>Spirochaetia</taxon>
        <taxon>Spirochaetales</taxon>
        <taxon>Sphaerochaetaceae</taxon>
        <taxon>Sphaerochaeta</taxon>
    </lineage>
</organism>